<name>A0A286RCW0_9BACT</name>
<dbReference type="Proteomes" id="UP000215086">
    <property type="component" value="Chromosome"/>
</dbReference>
<dbReference type="KEGG" id="ttf:THTE_1189"/>
<dbReference type="EMBL" id="CP018477">
    <property type="protein sequence ID" value="ASV73791.1"/>
    <property type="molecule type" value="Genomic_DNA"/>
</dbReference>
<keyword evidence="2" id="KW-1185">Reference proteome</keyword>
<dbReference type="PROSITE" id="PS51257">
    <property type="entry name" value="PROKAR_LIPOPROTEIN"/>
    <property type="match status" value="1"/>
</dbReference>
<proteinExistence type="predicted"/>
<accession>A0A286RCW0</accession>
<sequence>MDGISKAMWQVILVLLVCLITSSWGAGCAALPSDGKAFTGRTDTQFKQRVASDPFPTAQQAGVL</sequence>
<evidence type="ECO:0000313" key="1">
    <source>
        <dbReference type="EMBL" id="ASV73791.1"/>
    </source>
</evidence>
<evidence type="ECO:0000313" key="2">
    <source>
        <dbReference type="Proteomes" id="UP000215086"/>
    </source>
</evidence>
<reference evidence="1 2" key="1">
    <citation type="journal article" name="Front. Microbiol.">
        <title>Sugar Metabolism of the First Thermophilic Planctomycete Thermogutta terrifontis: Comparative Genomic and Transcriptomic Approaches.</title>
        <authorList>
            <person name="Elcheninov A.G."/>
            <person name="Menzel P."/>
            <person name="Gudbergsdottir S.R."/>
            <person name="Slesarev A.I."/>
            <person name="Kadnikov V.V."/>
            <person name="Krogh A."/>
            <person name="Bonch-Osmolovskaya E.A."/>
            <person name="Peng X."/>
            <person name="Kublanov I.V."/>
        </authorList>
    </citation>
    <scope>NUCLEOTIDE SEQUENCE [LARGE SCALE GENOMIC DNA]</scope>
    <source>
        <strain evidence="1 2">R1</strain>
    </source>
</reference>
<organism evidence="1 2">
    <name type="scientific">Thermogutta terrifontis</name>
    <dbReference type="NCBI Taxonomy" id="1331910"/>
    <lineage>
        <taxon>Bacteria</taxon>
        <taxon>Pseudomonadati</taxon>
        <taxon>Planctomycetota</taxon>
        <taxon>Planctomycetia</taxon>
        <taxon>Pirellulales</taxon>
        <taxon>Thermoguttaceae</taxon>
        <taxon>Thermogutta</taxon>
    </lineage>
</organism>
<gene>
    <name evidence="1" type="ORF">THTE_1189</name>
</gene>
<dbReference type="AlphaFoldDB" id="A0A286RCW0"/>
<protein>
    <submittedName>
        <fullName evidence="1">Uncharacterized protein</fullName>
    </submittedName>
</protein>